<dbReference type="GO" id="GO:0035262">
    <property type="term" value="P:gonad morphogenesis"/>
    <property type="evidence" value="ECO:0007669"/>
    <property type="project" value="EnsemblMetazoa"/>
</dbReference>
<dbReference type="GO" id="GO:0045944">
    <property type="term" value="P:positive regulation of transcription by RNA polymerase II"/>
    <property type="evidence" value="ECO:0007669"/>
    <property type="project" value="EnsemblMetazoa"/>
</dbReference>
<name>A0AAE9IY18_CAEBR</name>
<dbReference type="GO" id="GO:0008584">
    <property type="term" value="P:male gonad development"/>
    <property type="evidence" value="ECO:0007669"/>
    <property type="project" value="EnsemblMetazoa"/>
</dbReference>
<dbReference type="EMBL" id="CP090891">
    <property type="protein sequence ID" value="ULU10848.1"/>
    <property type="molecule type" value="Genomic_DNA"/>
</dbReference>
<reference evidence="2 3" key="1">
    <citation type="submission" date="2022-05" db="EMBL/GenBank/DDBJ databases">
        <title>Chromosome-level reference genomes for two strains of Caenorhabditis briggsae: an improved platform for comparative genomics.</title>
        <authorList>
            <person name="Stevens L."/>
            <person name="Andersen E.C."/>
        </authorList>
    </citation>
    <scope>NUCLEOTIDE SEQUENCE [LARGE SCALE GENOMIC DNA]</scope>
    <source>
        <strain evidence="2">QX1410_ONT</strain>
        <tissue evidence="2">Whole-organism</tissue>
    </source>
</reference>
<feature type="compositionally biased region" description="Polar residues" evidence="1">
    <location>
        <begin position="123"/>
        <end position="134"/>
    </location>
</feature>
<dbReference type="GO" id="GO:0061629">
    <property type="term" value="F:RNA polymerase II-specific DNA-binding transcription factor binding"/>
    <property type="evidence" value="ECO:0007669"/>
    <property type="project" value="EnsemblMetazoa"/>
</dbReference>
<accession>A0AAE9IY18</accession>
<dbReference type="GO" id="GO:0045892">
    <property type="term" value="P:negative regulation of DNA-templated transcription"/>
    <property type="evidence" value="ECO:0007669"/>
    <property type="project" value="EnsemblMetazoa"/>
</dbReference>
<dbReference type="GO" id="GO:0008585">
    <property type="term" value="P:female gonad development"/>
    <property type="evidence" value="ECO:0007669"/>
    <property type="project" value="EnsemblMetazoa"/>
</dbReference>
<dbReference type="GO" id="GO:0000776">
    <property type="term" value="C:kinetochore"/>
    <property type="evidence" value="ECO:0007669"/>
    <property type="project" value="EnsemblMetazoa"/>
</dbReference>
<dbReference type="GO" id="GO:0005634">
    <property type="term" value="C:nucleus"/>
    <property type="evidence" value="ECO:0007669"/>
    <property type="project" value="EnsemblMetazoa"/>
</dbReference>
<dbReference type="GO" id="GO:0010629">
    <property type="term" value="P:negative regulation of gene expression"/>
    <property type="evidence" value="ECO:0007669"/>
    <property type="project" value="EnsemblMetazoa"/>
</dbReference>
<feature type="region of interest" description="Disordered" evidence="1">
    <location>
        <begin position="1"/>
        <end position="134"/>
    </location>
</feature>
<dbReference type="GO" id="GO:0048337">
    <property type="term" value="P:positive regulation of mesodermal cell fate specification"/>
    <property type="evidence" value="ECO:0007669"/>
    <property type="project" value="EnsemblMetazoa"/>
</dbReference>
<dbReference type="GO" id="GO:0005938">
    <property type="term" value="C:cell cortex"/>
    <property type="evidence" value="ECO:0007669"/>
    <property type="project" value="EnsemblMetazoa"/>
</dbReference>
<dbReference type="InterPro" id="IPR016024">
    <property type="entry name" value="ARM-type_fold"/>
</dbReference>
<dbReference type="Proteomes" id="UP000827892">
    <property type="component" value="Chromosome I"/>
</dbReference>
<dbReference type="GO" id="GO:0007501">
    <property type="term" value="P:mesodermal cell fate specification"/>
    <property type="evidence" value="ECO:0007669"/>
    <property type="project" value="EnsemblMetazoa"/>
</dbReference>
<evidence type="ECO:0000313" key="2">
    <source>
        <dbReference type="EMBL" id="ULU10848.1"/>
    </source>
</evidence>
<dbReference type="GO" id="GO:0009792">
    <property type="term" value="P:embryo development ending in birth or egg hatching"/>
    <property type="evidence" value="ECO:0007669"/>
    <property type="project" value="EnsemblMetazoa"/>
</dbReference>
<feature type="compositionally biased region" description="Pro residues" evidence="1">
    <location>
        <begin position="48"/>
        <end position="74"/>
    </location>
</feature>
<dbReference type="InterPro" id="IPR011989">
    <property type="entry name" value="ARM-like"/>
</dbReference>
<dbReference type="KEGG" id="cbr:CBG_03820"/>
<feature type="compositionally biased region" description="Low complexity" evidence="1">
    <location>
        <begin position="86"/>
        <end position="122"/>
    </location>
</feature>
<proteinExistence type="predicted"/>
<dbReference type="GO" id="GO:0016055">
    <property type="term" value="P:Wnt signaling pathway"/>
    <property type="evidence" value="ECO:0007669"/>
    <property type="project" value="EnsemblMetazoa"/>
</dbReference>
<evidence type="ECO:0000313" key="3">
    <source>
        <dbReference type="Proteomes" id="UP000827892"/>
    </source>
</evidence>
<dbReference type="GO" id="GO:0003713">
    <property type="term" value="F:transcription coactivator activity"/>
    <property type="evidence" value="ECO:0007669"/>
    <property type="project" value="EnsemblMetazoa"/>
</dbReference>
<dbReference type="SUPFAM" id="SSF48371">
    <property type="entry name" value="ARM repeat"/>
    <property type="match status" value="1"/>
</dbReference>
<dbReference type="GO" id="GO:0000242">
    <property type="term" value="C:pericentriolar material"/>
    <property type="evidence" value="ECO:0007669"/>
    <property type="project" value="EnsemblMetazoa"/>
</dbReference>
<dbReference type="GO" id="GO:0048566">
    <property type="term" value="P:embryonic digestive tract development"/>
    <property type="evidence" value="ECO:0007669"/>
    <property type="project" value="EnsemblMetazoa"/>
</dbReference>
<dbReference type="GO" id="GO:0010628">
    <property type="term" value="P:positive regulation of gene expression"/>
    <property type="evidence" value="ECO:0007669"/>
    <property type="project" value="EnsemblMetazoa"/>
</dbReference>
<sequence>MHPTGHSMLGPTGGPYHHPLPPNPVPYHDQVPTTSHPSWHTASYSGLPTPPYHPYPPPQVQPPPNYPPMPPQQHPPQHHLQMTSHQPQMTQLLTQQQLQQQQHIQQNQQQSSAYSSPSHAPSTPIQNQKARTEQWVQSWPYAQSPAPSVAPSVMSYHQNDDRMSMLSVNTSMTNQFPDSQRCFSSNGSTCENVNPEMAQTNWAQGAEQAIIEWFNTKDPQRKFNMAMTIREWVKRDKLVQVDPAQLPGCIQRLLLIIHDGMKPQQIQTPPSYYPQLWCYLLDILNRLTSYRITIPNIHQIVQLFEPKGNQQYEFRDLICNAMQPTLVCAKQVFDILENIIKCLNNPKYDKLRSDFARSMKFEKMIGALLGHLGQQIPPSQINPTILVVLRFIISKDAVLKNCLIWGPDRQRDQVPPQSILMLLKGILMRSEHMLRNSQIANFPDQESMNRNFQEMSMLAQVVTRSFDLLNLLMHESNAIDGFVKLDGIQLIYTIINYPNSNVVRSGFKLLLQVSDSRSLCLTNLKEPLPFIMQRLRDSLMNGEDDIVYSGTGFLSNVVAHKLPVKELAIAKGAIPLLCDVIMRSTPLSDFAEASKKKLACGIVCNSLRAMNNFLMIWIPMQNGQRMPIGEYEQQQVRRFIEEVLKRLMTCLSMDSFDVVPLMELRSTILRFFFLVSRTPSMPADVFFGVTDDFKRKNLVGHIAIALSWADGQKTNEKIKDTRQQLIERAFSLLVRLIEQYDEVQVAHSLYTISCPLNMLNNEQMKPQFILNVLRVCDKILEHSPMLANGWSIYSSTVEMFKNHSNSDIARTASSLLARFPIGDSAMDEGILHTSEFTEL</sequence>
<dbReference type="GO" id="GO:0097110">
    <property type="term" value="F:scaffold protein binding"/>
    <property type="evidence" value="ECO:0007669"/>
    <property type="project" value="EnsemblMetazoa"/>
</dbReference>
<dbReference type="GO" id="GO:0001711">
    <property type="term" value="P:endodermal cell fate commitment"/>
    <property type="evidence" value="ECO:0007669"/>
    <property type="project" value="EnsemblMetazoa"/>
</dbReference>
<dbReference type="Gene3D" id="1.10.10.1630">
    <property type="entry name" value="Sys-1 C-terminal domain-like"/>
    <property type="match status" value="1"/>
</dbReference>
<organism evidence="2 3">
    <name type="scientific">Caenorhabditis briggsae</name>
    <dbReference type="NCBI Taxonomy" id="6238"/>
    <lineage>
        <taxon>Eukaryota</taxon>
        <taxon>Metazoa</taxon>
        <taxon>Ecdysozoa</taxon>
        <taxon>Nematoda</taxon>
        <taxon>Chromadorea</taxon>
        <taxon>Rhabditida</taxon>
        <taxon>Rhabditina</taxon>
        <taxon>Rhabditomorpha</taxon>
        <taxon>Rhabditoidea</taxon>
        <taxon>Rhabditidae</taxon>
        <taxon>Peloderinae</taxon>
        <taxon>Caenorhabditis</taxon>
    </lineage>
</organism>
<dbReference type="AlphaFoldDB" id="A0AAE9IY18"/>
<dbReference type="GO" id="GO:0010085">
    <property type="term" value="P:polarity specification of proximal/distal axis"/>
    <property type="evidence" value="ECO:0007669"/>
    <property type="project" value="EnsemblMetazoa"/>
</dbReference>
<evidence type="ECO:0000256" key="1">
    <source>
        <dbReference type="SAM" id="MobiDB-lite"/>
    </source>
</evidence>
<feature type="compositionally biased region" description="Polar residues" evidence="1">
    <location>
        <begin position="31"/>
        <end position="46"/>
    </location>
</feature>
<dbReference type="Gene3D" id="1.25.10.10">
    <property type="entry name" value="Leucine-rich Repeat Variant"/>
    <property type="match status" value="1"/>
</dbReference>
<gene>
    <name evidence="2" type="ORF">L3Y34_014824</name>
</gene>
<dbReference type="OMA" id="SCCAGWG"/>
<dbReference type="GO" id="GO:0009786">
    <property type="term" value="P:regulation of asymmetric cell division"/>
    <property type="evidence" value="ECO:0007669"/>
    <property type="project" value="EnsemblMetazoa"/>
</dbReference>
<protein>
    <submittedName>
        <fullName evidence="2">Uncharacterized protein</fullName>
    </submittedName>
</protein>